<evidence type="ECO:0000313" key="2">
    <source>
        <dbReference type="Proteomes" id="UP000009183"/>
    </source>
</evidence>
<dbReference type="AlphaFoldDB" id="F6I1J8"/>
<evidence type="ECO:0000313" key="1">
    <source>
        <dbReference type="EMBL" id="CCB60815.1"/>
    </source>
</evidence>
<gene>
    <name evidence="1" type="ordered locus">VIT_18s0086g00360</name>
</gene>
<dbReference type="HOGENOM" id="CLU_3072606_0_0_1"/>
<sequence>MSYLLHGKIKVHLTFPDVSFPKGITILAIGEDKWVAMSLEFQNEKDDASIKCH</sequence>
<keyword evidence="2" id="KW-1185">Reference proteome</keyword>
<dbReference type="Proteomes" id="UP000009183">
    <property type="component" value="Chromosome 18"/>
</dbReference>
<proteinExistence type="predicted"/>
<dbReference type="PaxDb" id="29760-VIT_18s0086g00360.t01"/>
<reference evidence="2" key="1">
    <citation type="journal article" date="2007" name="Nature">
        <title>The grapevine genome sequence suggests ancestral hexaploidization in major angiosperm phyla.</title>
        <authorList>
            <consortium name="The French-Italian Public Consortium for Grapevine Genome Characterization."/>
            <person name="Jaillon O."/>
            <person name="Aury J.-M."/>
            <person name="Noel B."/>
            <person name="Policriti A."/>
            <person name="Clepet C."/>
            <person name="Casagrande A."/>
            <person name="Choisne N."/>
            <person name="Aubourg S."/>
            <person name="Vitulo N."/>
            <person name="Jubin C."/>
            <person name="Vezzi A."/>
            <person name="Legeai F."/>
            <person name="Hugueney P."/>
            <person name="Dasilva C."/>
            <person name="Horner D."/>
            <person name="Mica E."/>
            <person name="Jublot D."/>
            <person name="Poulain J."/>
            <person name="Bruyere C."/>
            <person name="Billault A."/>
            <person name="Segurens B."/>
            <person name="Gouyvenoux M."/>
            <person name="Ugarte E."/>
            <person name="Cattonaro F."/>
            <person name="Anthouard V."/>
            <person name="Vico V."/>
            <person name="Del Fabbro C."/>
            <person name="Alaux M."/>
            <person name="Di Gaspero G."/>
            <person name="Dumas V."/>
            <person name="Felice N."/>
            <person name="Paillard S."/>
            <person name="Juman I."/>
            <person name="Moroldo M."/>
            <person name="Scalabrin S."/>
            <person name="Canaguier A."/>
            <person name="Le Clainche I."/>
            <person name="Malacrida G."/>
            <person name="Durand E."/>
            <person name="Pesole G."/>
            <person name="Laucou V."/>
            <person name="Chatelet P."/>
            <person name="Merdinoglu D."/>
            <person name="Delledonne M."/>
            <person name="Pezzotti M."/>
            <person name="Lecharny A."/>
            <person name="Scarpelli C."/>
            <person name="Artiguenave F."/>
            <person name="Pe M.E."/>
            <person name="Valle G."/>
            <person name="Morgante M."/>
            <person name="Caboche M."/>
            <person name="Adam-Blondon A.-F."/>
            <person name="Weissenbach J."/>
            <person name="Quetier F."/>
            <person name="Wincker P."/>
        </authorList>
    </citation>
    <scope>NUCLEOTIDE SEQUENCE [LARGE SCALE GENOMIC DNA]</scope>
    <source>
        <strain evidence="2">cv. Pinot noir / PN40024</strain>
    </source>
</reference>
<dbReference type="EMBL" id="FN596511">
    <property type="protein sequence ID" value="CCB60815.1"/>
    <property type="molecule type" value="Genomic_DNA"/>
</dbReference>
<dbReference type="eggNOG" id="ENOG502SYVE">
    <property type="taxonomic scope" value="Eukaryota"/>
</dbReference>
<name>F6I1J8_VITVI</name>
<protein>
    <submittedName>
        <fullName evidence="1">Uncharacterized protein</fullName>
    </submittedName>
</protein>
<organism evidence="1 2">
    <name type="scientific">Vitis vinifera</name>
    <name type="common">Grape</name>
    <dbReference type="NCBI Taxonomy" id="29760"/>
    <lineage>
        <taxon>Eukaryota</taxon>
        <taxon>Viridiplantae</taxon>
        <taxon>Streptophyta</taxon>
        <taxon>Embryophyta</taxon>
        <taxon>Tracheophyta</taxon>
        <taxon>Spermatophyta</taxon>
        <taxon>Magnoliopsida</taxon>
        <taxon>eudicotyledons</taxon>
        <taxon>Gunneridae</taxon>
        <taxon>Pentapetalae</taxon>
        <taxon>rosids</taxon>
        <taxon>Vitales</taxon>
        <taxon>Vitaceae</taxon>
        <taxon>Viteae</taxon>
        <taxon>Vitis</taxon>
    </lineage>
</organism>
<accession>F6I1J8</accession>
<dbReference type="InParanoid" id="F6I1J8"/>